<dbReference type="Proteomes" id="UP000265120">
    <property type="component" value="Chromosome 14"/>
</dbReference>
<reference evidence="1 2" key="1">
    <citation type="journal article" date="2014" name="Nat. Genet.">
        <title>Whole-genome sequence of a flatfish provides insights into ZW sex chromosome evolution and adaptation to a benthic lifestyle.</title>
        <authorList>
            <person name="Chen S."/>
            <person name="Zhang G."/>
            <person name="Shao C."/>
            <person name="Huang Q."/>
            <person name="Liu G."/>
            <person name="Zhang P."/>
            <person name="Song W."/>
            <person name="An N."/>
            <person name="Chalopin D."/>
            <person name="Volff J.N."/>
            <person name="Hong Y."/>
            <person name="Li Q."/>
            <person name="Sha Z."/>
            <person name="Zhou H."/>
            <person name="Xie M."/>
            <person name="Yu Q."/>
            <person name="Liu Y."/>
            <person name="Xiang H."/>
            <person name="Wang N."/>
            <person name="Wu K."/>
            <person name="Yang C."/>
            <person name="Zhou Q."/>
            <person name="Liao X."/>
            <person name="Yang L."/>
            <person name="Hu Q."/>
            <person name="Zhang J."/>
            <person name="Meng L."/>
            <person name="Jin L."/>
            <person name="Tian Y."/>
            <person name="Lian J."/>
            <person name="Yang J."/>
            <person name="Miao G."/>
            <person name="Liu S."/>
            <person name="Liang Z."/>
            <person name="Yan F."/>
            <person name="Li Y."/>
            <person name="Sun B."/>
            <person name="Zhang H."/>
            <person name="Zhang J."/>
            <person name="Zhu Y."/>
            <person name="Du M."/>
            <person name="Zhao Y."/>
            <person name="Schartl M."/>
            <person name="Tang Q."/>
            <person name="Wang J."/>
        </authorList>
    </citation>
    <scope>NUCLEOTIDE SEQUENCE</scope>
</reference>
<protein>
    <submittedName>
        <fullName evidence="1">Uncharacterized protein</fullName>
    </submittedName>
</protein>
<name>A0A3P8UMV9_CYNSE</name>
<dbReference type="AlphaFoldDB" id="A0A3P8UMV9"/>
<dbReference type="InParanoid" id="A0A3P8UMV9"/>
<reference evidence="1" key="2">
    <citation type="submission" date="2025-08" db="UniProtKB">
        <authorList>
            <consortium name="Ensembl"/>
        </authorList>
    </citation>
    <scope>IDENTIFICATION</scope>
</reference>
<proteinExistence type="predicted"/>
<dbReference type="Ensembl" id="ENSCSET00000002021.1">
    <property type="protein sequence ID" value="ENSCSEP00000001986.1"/>
    <property type="gene ID" value="ENSCSEG00000001345.1"/>
</dbReference>
<accession>A0A3P8UMV9</accession>
<keyword evidence="2" id="KW-1185">Reference proteome</keyword>
<evidence type="ECO:0000313" key="1">
    <source>
        <dbReference type="Ensembl" id="ENSCSEP00000001986.1"/>
    </source>
</evidence>
<sequence length="19" mass="2221">MYRFFVKLTFLITAVGVSQ</sequence>
<reference evidence="1" key="3">
    <citation type="submission" date="2025-09" db="UniProtKB">
        <authorList>
            <consortium name="Ensembl"/>
        </authorList>
    </citation>
    <scope>IDENTIFICATION</scope>
</reference>
<organism evidence="1 2">
    <name type="scientific">Cynoglossus semilaevis</name>
    <name type="common">Tongue sole</name>
    <dbReference type="NCBI Taxonomy" id="244447"/>
    <lineage>
        <taxon>Eukaryota</taxon>
        <taxon>Metazoa</taxon>
        <taxon>Chordata</taxon>
        <taxon>Craniata</taxon>
        <taxon>Vertebrata</taxon>
        <taxon>Euteleostomi</taxon>
        <taxon>Actinopterygii</taxon>
        <taxon>Neopterygii</taxon>
        <taxon>Teleostei</taxon>
        <taxon>Neoteleostei</taxon>
        <taxon>Acanthomorphata</taxon>
        <taxon>Carangaria</taxon>
        <taxon>Pleuronectiformes</taxon>
        <taxon>Pleuronectoidei</taxon>
        <taxon>Cynoglossidae</taxon>
        <taxon>Cynoglossinae</taxon>
        <taxon>Cynoglossus</taxon>
    </lineage>
</organism>
<evidence type="ECO:0000313" key="2">
    <source>
        <dbReference type="Proteomes" id="UP000265120"/>
    </source>
</evidence>